<keyword evidence="3" id="KW-0479">Metal-binding</keyword>
<dbReference type="AlphaFoldDB" id="A0A8C6LV46"/>
<feature type="region of interest" description="Disordered" evidence="12">
    <location>
        <begin position="123"/>
        <end position="198"/>
    </location>
</feature>
<dbReference type="SMART" id="SM00355">
    <property type="entry name" value="ZnF_C2H2"/>
    <property type="match status" value="4"/>
</dbReference>
<evidence type="ECO:0000256" key="4">
    <source>
        <dbReference type="ARBA" id="ARBA00022737"/>
    </source>
</evidence>
<dbReference type="InterPro" id="IPR013087">
    <property type="entry name" value="Znf_C2H2_type"/>
</dbReference>
<proteinExistence type="inferred from homology"/>
<evidence type="ECO:0000313" key="14">
    <source>
        <dbReference type="Ensembl" id="ENSNFUP00015024485.1"/>
    </source>
</evidence>
<comment type="subcellular location">
    <subcellularLocation>
        <location evidence="1">Nucleus</location>
    </subcellularLocation>
</comment>
<dbReference type="GO" id="GO:0000978">
    <property type="term" value="F:RNA polymerase II cis-regulatory region sequence-specific DNA binding"/>
    <property type="evidence" value="ECO:0007669"/>
    <property type="project" value="TreeGrafter"/>
</dbReference>
<evidence type="ECO:0000313" key="15">
    <source>
        <dbReference type="Proteomes" id="UP000694548"/>
    </source>
</evidence>
<accession>A0A8C6LV46</accession>
<feature type="region of interest" description="Disordered" evidence="12">
    <location>
        <begin position="1"/>
        <end position="105"/>
    </location>
</feature>
<feature type="domain" description="C2H2-type" evidence="13">
    <location>
        <begin position="254"/>
        <end position="281"/>
    </location>
</feature>
<evidence type="ECO:0000256" key="9">
    <source>
        <dbReference type="ARBA" id="ARBA00023163"/>
    </source>
</evidence>
<feature type="compositionally biased region" description="Low complexity" evidence="12">
    <location>
        <begin position="85"/>
        <end position="96"/>
    </location>
</feature>
<dbReference type="GeneTree" id="ENSGT00950000182774"/>
<evidence type="ECO:0000256" key="6">
    <source>
        <dbReference type="ARBA" id="ARBA00022833"/>
    </source>
</evidence>
<feature type="domain" description="C2H2-type" evidence="13">
    <location>
        <begin position="226"/>
        <end position="253"/>
    </location>
</feature>
<dbReference type="PROSITE" id="PS50157">
    <property type="entry name" value="ZINC_FINGER_C2H2_2"/>
    <property type="match status" value="4"/>
</dbReference>
<keyword evidence="9" id="KW-0804">Transcription</keyword>
<keyword evidence="15" id="KW-1185">Reference proteome</keyword>
<evidence type="ECO:0000256" key="10">
    <source>
        <dbReference type="ARBA" id="ARBA00023242"/>
    </source>
</evidence>
<dbReference type="FunFam" id="3.30.160.60:FF:000508">
    <property type="entry name" value="Myeloid zinc finger 1"/>
    <property type="match status" value="1"/>
</dbReference>
<dbReference type="InterPro" id="IPR036236">
    <property type="entry name" value="Znf_C2H2_sf"/>
</dbReference>
<dbReference type="FunFam" id="3.30.160.60:FF:000446">
    <property type="entry name" value="Zinc finger protein"/>
    <property type="match status" value="1"/>
</dbReference>
<feature type="domain" description="C2H2-type" evidence="13">
    <location>
        <begin position="302"/>
        <end position="329"/>
    </location>
</feature>
<protein>
    <recommendedName>
        <fullName evidence="13">C2H2-type domain-containing protein</fullName>
    </recommendedName>
</protein>
<dbReference type="PANTHER" id="PTHR24399:SF70">
    <property type="entry name" value="C2H2-TYPE DOMAIN-CONTAINING PROTEIN"/>
    <property type="match status" value="1"/>
</dbReference>
<dbReference type="FunFam" id="3.30.160.60:FF:000912">
    <property type="entry name" value="Zinc finger protein 660"/>
    <property type="match status" value="1"/>
</dbReference>
<dbReference type="PROSITE" id="PS00028">
    <property type="entry name" value="ZINC_FINGER_C2H2_1"/>
    <property type="match status" value="4"/>
</dbReference>
<dbReference type="Gene3D" id="3.30.160.60">
    <property type="entry name" value="Classic Zinc Finger"/>
    <property type="match status" value="6"/>
</dbReference>
<keyword evidence="7" id="KW-0805">Transcription regulation</keyword>
<evidence type="ECO:0000256" key="1">
    <source>
        <dbReference type="ARBA" id="ARBA00004123"/>
    </source>
</evidence>
<evidence type="ECO:0000256" key="3">
    <source>
        <dbReference type="ARBA" id="ARBA00022723"/>
    </source>
</evidence>
<reference evidence="14" key="2">
    <citation type="submission" date="2025-09" db="UniProtKB">
        <authorList>
            <consortium name="Ensembl"/>
        </authorList>
    </citation>
    <scope>IDENTIFICATION</scope>
</reference>
<evidence type="ECO:0000256" key="11">
    <source>
        <dbReference type="PROSITE-ProRule" id="PRU00042"/>
    </source>
</evidence>
<dbReference type="Pfam" id="PF00096">
    <property type="entry name" value="zf-C2H2"/>
    <property type="match status" value="3"/>
</dbReference>
<evidence type="ECO:0000256" key="2">
    <source>
        <dbReference type="ARBA" id="ARBA00006991"/>
    </source>
</evidence>
<evidence type="ECO:0000256" key="7">
    <source>
        <dbReference type="ARBA" id="ARBA00023015"/>
    </source>
</evidence>
<dbReference type="GO" id="GO:0005654">
    <property type="term" value="C:nucleoplasm"/>
    <property type="evidence" value="ECO:0007669"/>
    <property type="project" value="TreeGrafter"/>
</dbReference>
<feature type="compositionally biased region" description="Low complexity" evidence="12">
    <location>
        <begin position="26"/>
        <end position="36"/>
    </location>
</feature>
<evidence type="ECO:0000256" key="12">
    <source>
        <dbReference type="SAM" id="MobiDB-lite"/>
    </source>
</evidence>
<dbReference type="Proteomes" id="UP000694548">
    <property type="component" value="Unassembled WGS sequence"/>
</dbReference>
<reference evidence="14" key="1">
    <citation type="submission" date="2025-08" db="UniProtKB">
        <authorList>
            <consortium name="Ensembl"/>
        </authorList>
    </citation>
    <scope>IDENTIFICATION</scope>
</reference>
<dbReference type="GO" id="GO:0042802">
    <property type="term" value="F:identical protein binding"/>
    <property type="evidence" value="ECO:0007669"/>
    <property type="project" value="UniProtKB-ARBA"/>
</dbReference>
<feature type="compositionally biased region" description="Polar residues" evidence="12">
    <location>
        <begin position="153"/>
        <end position="179"/>
    </location>
</feature>
<comment type="similarity">
    <text evidence="2">Belongs to the krueppel C2H2-type zinc-finger protein family.</text>
</comment>
<organism evidence="14 15">
    <name type="scientific">Nothobranchius furzeri</name>
    <name type="common">Turquoise killifish</name>
    <dbReference type="NCBI Taxonomy" id="105023"/>
    <lineage>
        <taxon>Eukaryota</taxon>
        <taxon>Metazoa</taxon>
        <taxon>Chordata</taxon>
        <taxon>Craniata</taxon>
        <taxon>Vertebrata</taxon>
        <taxon>Euteleostomi</taxon>
        <taxon>Actinopterygii</taxon>
        <taxon>Neopterygii</taxon>
        <taxon>Teleostei</taxon>
        <taxon>Neoteleostei</taxon>
        <taxon>Acanthomorphata</taxon>
        <taxon>Ovalentaria</taxon>
        <taxon>Atherinomorphae</taxon>
        <taxon>Cyprinodontiformes</taxon>
        <taxon>Nothobranchiidae</taxon>
        <taxon>Nothobranchius</taxon>
    </lineage>
</organism>
<dbReference type="PANTHER" id="PTHR24399">
    <property type="entry name" value="ZINC FINGER AND BTB DOMAIN-CONTAINING"/>
    <property type="match status" value="1"/>
</dbReference>
<dbReference type="Ensembl" id="ENSNFUT00015025595.1">
    <property type="protein sequence ID" value="ENSNFUP00015024485.1"/>
    <property type="gene ID" value="ENSNFUG00015011831.1"/>
</dbReference>
<keyword evidence="4" id="KW-0677">Repeat</keyword>
<dbReference type="Pfam" id="PF13465">
    <property type="entry name" value="zf-H2C2_2"/>
    <property type="match status" value="1"/>
</dbReference>
<evidence type="ECO:0000259" key="13">
    <source>
        <dbReference type="PROSITE" id="PS50157"/>
    </source>
</evidence>
<keyword evidence="8" id="KW-0238">DNA-binding</keyword>
<keyword evidence="5 11" id="KW-0863">Zinc-finger</keyword>
<sequence length="357" mass="39499">MGSGQLVCVAPKIPAKSSASGGAGSGTASSLRTAAAEMMAGRSWSSALTAGREEREVTGAEGPAERGSSTSVLSRREEGLWQPASSYSSLSMTSSSRLKPAGSWPTLKNCKALSSEYVSQLQLKEEETDATRLPFTTASIKSEDDEEKPLSANKMTAETSRNSDLNHHQQTSDSSQTEVSGDDEDIKLSDSTKQQKSFSCDDCGRIFRHEKPFNRHKDVHAGQKPVTCKVCGQRLRNIRNLKSHMSLHTGQKPFACDLCDQRFSNKAFLNSHMSFHTGYKPFACELSTLVRHMRVHTGEKPFSCELCGKRFNQKTSLNRHMRLHTGQMPIACDICGQRFRYKMSLNDLKIQRDYTTL</sequence>
<name>A0A8C6LV46_NOTFU</name>
<evidence type="ECO:0000256" key="5">
    <source>
        <dbReference type="ARBA" id="ARBA00022771"/>
    </source>
</evidence>
<feature type="domain" description="C2H2-type" evidence="13">
    <location>
        <begin position="198"/>
        <end position="225"/>
    </location>
</feature>
<keyword evidence="6" id="KW-0862">Zinc</keyword>
<feature type="compositionally biased region" description="Polar residues" evidence="12">
    <location>
        <begin position="189"/>
        <end position="198"/>
    </location>
</feature>
<keyword evidence="10" id="KW-0539">Nucleus</keyword>
<dbReference type="SUPFAM" id="SSF57667">
    <property type="entry name" value="beta-beta-alpha zinc fingers"/>
    <property type="match status" value="3"/>
</dbReference>
<dbReference type="GO" id="GO:0001227">
    <property type="term" value="F:DNA-binding transcription repressor activity, RNA polymerase II-specific"/>
    <property type="evidence" value="ECO:0007669"/>
    <property type="project" value="TreeGrafter"/>
</dbReference>
<evidence type="ECO:0000256" key="8">
    <source>
        <dbReference type="ARBA" id="ARBA00023125"/>
    </source>
</evidence>
<dbReference type="GO" id="GO:0008270">
    <property type="term" value="F:zinc ion binding"/>
    <property type="evidence" value="ECO:0007669"/>
    <property type="project" value="UniProtKB-KW"/>
</dbReference>